<proteinExistence type="predicted"/>
<dbReference type="EMBL" id="BAAFGK010000004">
    <property type="protein sequence ID" value="GAB0056616.1"/>
    <property type="molecule type" value="Genomic_DNA"/>
</dbReference>
<keyword evidence="2" id="KW-1185">Reference proteome</keyword>
<evidence type="ECO:0000313" key="1">
    <source>
        <dbReference type="EMBL" id="GAB0056616.1"/>
    </source>
</evidence>
<comment type="caution">
    <text evidence="1">The sequence shown here is derived from an EMBL/GenBank/DDBJ whole genome shotgun (WGS) entry which is preliminary data.</text>
</comment>
<sequence>MEIMNGDTYIVPSSGWSGVRGKWPLVAREGTDASVETELPMGLTPEFLLDLFQFHMAWLSRVSGLKENEAKRRVVSLLKSGRIGYQDDSGNKRILPEDAILWMIRHA</sequence>
<dbReference type="RefSeq" id="WP_420904340.1">
    <property type="nucleotide sequence ID" value="NZ_BAAFGK010000004.1"/>
</dbReference>
<organism evidence="1 2">
    <name type="scientific">Candidatus Magnetaquiglobus chichijimensis</name>
    <dbReference type="NCBI Taxonomy" id="3141448"/>
    <lineage>
        <taxon>Bacteria</taxon>
        <taxon>Pseudomonadati</taxon>
        <taxon>Pseudomonadota</taxon>
        <taxon>Magnetococcia</taxon>
        <taxon>Magnetococcales</taxon>
        <taxon>Candidatus Magnetaquicoccaceae</taxon>
        <taxon>Candidatus Magnetaquiglobus</taxon>
    </lineage>
</organism>
<evidence type="ECO:0000313" key="2">
    <source>
        <dbReference type="Proteomes" id="UP001628193"/>
    </source>
</evidence>
<gene>
    <name evidence="1" type="ORF">SIID45300_00924</name>
</gene>
<dbReference type="Proteomes" id="UP001628193">
    <property type="component" value="Unassembled WGS sequence"/>
</dbReference>
<reference evidence="1 2" key="1">
    <citation type="submission" date="2024-09" db="EMBL/GenBank/DDBJ databases">
        <title>Draft genome sequence of Candidatus Magnetaquicoccaceae bacterium FCR-1.</title>
        <authorList>
            <person name="Shimoshige H."/>
            <person name="Shimamura S."/>
            <person name="Taoka A."/>
            <person name="Kobayashi H."/>
            <person name="Maekawa T."/>
        </authorList>
    </citation>
    <scope>NUCLEOTIDE SEQUENCE [LARGE SCALE GENOMIC DNA]</scope>
    <source>
        <strain evidence="1 2">FCR-1</strain>
    </source>
</reference>
<name>A0ABQ0C6V3_9PROT</name>
<accession>A0ABQ0C6V3</accession>
<protein>
    <submittedName>
        <fullName evidence="1">Uncharacterized protein</fullName>
    </submittedName>
</protein>